<accession>A0A7K1S7W2</accession>
<dbReference type="AlphaFoldDB" id="A0A7K1S7W2"/>
<evidence type="ECO:0000313" key="1">
    <source>
        <dbReference type="EMBL" id="MVM29921.1"/>
    </source>
</evidence>
<comment type="caution">
    <text evidence="1">The sequence shown here is derived from an EMBL/GenBank/DDBJ whole genome shotgun (WGS) entry which is preliminary data.</text>
</comment>
<proteinExistence type="predicted"/>
<organism evidence="1 2">
    <name type="scientific">Spirosoma arboris</name>
    <dbReference type="NCBI Taxonomy" id="2682092"/>
    <lineage>
        <taxon>Bacteria</taxon>
        <taxon>Pseudomonadati</taxon>
        <taxon>Bacteroidota</taxon>
        <taxon>Cytophagia</taxon>
        <taxon>Cytophagales</taxon>
        <taxon>Cytophagaceae</taxon>
        <taxon>Spirosoma</taxon>
    </lineage>
</organism>
<dbReference type="EMBL" id="WPIN01000003">
    <property type="protein sequence ID" value="MVM29921.1"/>
    <property type="molecule type" value="Genomic_DNA"/>
</dbReference>
<evidence type="ECO:0000313" key="2">
    <source>
        <dbReference type="Proteomes" id="UP000436006"/>
    </source>
</evidence>
<keyword evidence="2" id="KW-1185">Reference proteome</keyword>
<dbReference type="Proteomes" id="UP000436006">
    <property type="component" value="Unassembled WGS sequence"/>
</dbReference>
<gene>
    <name evidence="1" type="ORF">GO755_07750</name>
</gene>
<sequence>MKYHYLNEVSIIRQKLSEPDSLESYLKGVLIDANVTNEKRQKSVNLLVNEGWNRRMFYDLCMYINHNEDLPEEQHDLIREFMDDLSEFRSLANLVMVEIAGETPKEKADFMGFIYSHKWYEESED</sequence>
<protein>
    <submittedName>
        <fullName evidence="1">Uncharacterized protein</fullName>
    </submittedName>
</protein>
<dbReference type="RefSeq" id="WP_157584184.1">
    <property type="nucleotide sequence ID" value="NZ_WPIN01000003.1"/>
</dbReference>
<name>A0A7K1S7W2_9BACT</name>
<reference evidence="1 2" key="1">
    <citation type="submission" date="2019-12" db="EMBL/GenBank/DDBJ databases">
        <title>Spirosoma sp. HMF4905 genome sequencing and assembly.</title>
        <authorList>
            <person name="Kang H."/>
            <person name="Cha I."/>
            <person name="Kim H."/>
            <person name="Joh K."/>
        </authorList>
    </citation>
    <scope>NUCLEOTIDE SEQUENCE [LARGE SCALE GENOMIC DNA]</scope>
    <source>
        <strain evidence="1 2">HMF4905</strain>
    </source>
</reference>